<evidence type="ECO:0008006" key="4">
    <source>
        <dbReference type="Google" id="ProtNLM"/>
    </source>
</evidence>
<dbReference type="Gene3D" id="3.40.50.1110">
    <property type="entry name" value="SGNH hydrolase"/>
    <property type="match status" value="1"/>
</dbReference>
<keyword evidence="3" id="KW-1185">Reference proteome</keyword>
<dbReference type="EMBL" id="AYRZ02000005">
    <property type="protein sequence ID" value="PHT81918.1"/>
    <property type="molecule type" value="Genomic_DNA"/>
</dbReference>
<name>A0A2G2ZIT8_CAPAN</name>
<proteinExistence type="inferred from homology"/>
<reference evidence="2 3" key="1">
    <citation type="journal article" date="2014" name="Nat. Genet.">
        <title>Genome sequence of the hot pepper provides insights into the evolution of pungency in Capsicum species.</title>
        <authorList>
            <person name="Kim S."/>
            <person name="Park M."/>
            <person name="Yeom S.I."/>
            <person name="Kim Y.M."/>
            <person name="Lee J.M."/>
            <person name="Lee H.A."/>
            <person name="Seo E."/>
            <person name="Choi J."/>
            <person name="Cheong K."/>
            <person name="Kim K.T."/>
            <person name="Jung K."/>
            <person name="Lee G.W."/>
            <person name="Oh S.K."/>
            <person name="Bae C."/>
            <person name="Kim S.B."/>
            <person name="Lee H.Y."/>
            <person name="Kim S.Y."/>
            <person name="Kim M.S."/>
            <person name="Kang B.C."/>
            <person name="Jo Y.D."/>
            <person name="Yang H.B."/>
            <person name="Jeong H.J."/>
            <person name="Kang W.H."/>
            <person name="Kwon J.K."/>
            <person name="Shin C."/>
            <person name="Lim J.Y."/>
            <person name="Park J.H."/>
            <person name="Huh J.H."/>
            <person name="Kim J.S."/>
            <person name="Kim B.D."/>
            <person name="Cohen O."/>
            <person name="Paran I."/>
            <person name="Suh M.C."/>
            <person name="Lee S.B."/>
            <person name="Kim Y.K."/>
            <person name="Shin Y."/>
            <person name="Noh S.J."/>
            <person name="Park J."/>
            <person name="Seo Y.S."/>
            <person name="Kwon S.Y."/>
            <person name="Kim H.A."/>
            <person name="Park J.M."/>
            <person name="Kim H.J."/>
            <person name="Choi S.B."/>
            <person name="Bosland P.W."/>
            <person name="Reeves G."/>
            <person name="Jo S.H."/>
            <person name="Lee B.W."/>
            <person name="Cho H.T."/>
            <person name="Choi H.S."/>
            <person name="Lee M.S."/>
            <person name="Yu Y."/>
            <person name="Do Choi Y."/>
            <person name="Park B.S."/>
            <person name="van Deynze A."/>
            <person name="Ashrafi H."/>
            <person name="Hill T."/>
            <person name="Kim W.T."/>
            <person name="Pai H.S."/>
            <person name="Ahn H.K."/>
            <person name="Yeam I."/>
            <person name="Giovannoni J.J."/>
            <person name="Rose J.K."/>
            <person name="Sorensen I."/>
            <person name="Lee S.J."/>
            <person name="Kim R.W."/>
            <person name="Choi I.Y."/>
            <person name="Choi B.S."/>
            <person name="Lim J.S."/>
            <person name="Lee Y.H."/>
            <person name="Choi D."/>
        </authorList>
    </citation>
    <scope>NUCLEOTIDE SEQUENCE [LARGE SCALE GENOMIC DNA]</scope>
    <source>
        <strain evidence="3">cv. CM334</strain>
    </source>
</reference>
<evidence type="ECO:0000256" key="1">
    <source>
        <dbReference type="ARBA" id="ARBA00008668"/>
    </source>
</evidence>
<dbReference type="Pfam" id="PF00657">
    <property type="entry name" value="Lipase_GDSL"/>
    <property type="match status" value="1"/>
</dbReference>
<dbReference type="InterPro" id="IPR001087">
    <property type="entry name" value="GDSL"/>
</dbReference>
<comment type="similarity">
    <text evidence="1">Belongs to the 'GDSL' lipolytic enzyme family.</text>
</comment>
<gene>
    <name evidence="2" type="ORF">T459_14933</name>
</gene>
<dbReference type="InterPro" id="IPR050592">
    <property type="entry name" value="GDSL_lipolytic_enzyme"/>
</dbReference>
<reference evidence="2 3" key="2">
    <citation type="journal article" date="2017" name="Genome Biol.">
        <title>New reference genome sequences of hot pepper reveal the massive evolution of plant disease-resistance genes by retroduplication.</title>
        <authorList>
            <person name="Kim S."/>
            <person name="Park J."/>
            <person name="Yeom S.I."/>
            <person name="Kim Y.M."/>
            <person name="Seo E."/>
            <person name="Kim K.T."/>
            <person name="Kim M.S."/>
            <person name="Lee J.M."/>
            <person name="Cheong K."/>
            <person name="Shin H.S."/>
            <person name="Kim S.B."/>
            <person name="Han K."/>
            <person name="Lee J."/>
            <person name="Park M."/>
            <person name="Lee H.A."/>
            <person name="Lee H.Y."/>
            <person name="Lee Y."/>
            <person name="Oh S."/>
            <person name="Lee J.H."/>
            <person name="Choi E."/>
            <person name="Choi E."/>
            <person name="Lee S.E."/>
            <person name="Jeon J."/>
            <person name="Kim H."/>
            <person name="Choi G."/>
            <person name="Song H."/>
            <person name="Lee J."/>
            <person name="Lee S.C."/>
            <person name="Kwon J.K."/>
            <person name="Lee H.Y."/>
            <person name="Koo N."/>
            <person name="Hong Y."/>
            <person name="Kim R.W."/>
            <person name="Kang W.H."/>
            <person name="Huh J.H."/>
            <person name="Kang B.C."/>
            <person name="Yang T.J."/>
            <person name="Lee Y.H."/>
            <person name="Bennetzen J.L."/>
            <person name="Choi D."/>
        </authorList>
    </citation>
    <scope>NUCLEOTIDE SEQUENCE [LARGE SCALE GENOMIC DNA]</scope>
    <source>
        <strain evidence="3">cv. CM334</strain>
    </source>
</reference>
<comment type="caution">
    <text evidence="2">The sequence shown here is derived from an EMBL/GenBank/DDBJ whole genome shotgun (WGS) entry which is preliminary data.</text>
</comment>
<dbReference type="STRING" id="4072.A0A2G2ZIT8"/>
<dbReference type="PANTHER" id="PTHR45642">
    <property type="entry name" value="GDSL ESTERASE/LIPASE EXL3"/>
    <property type="match status" value="1"/>
</dbReference>
<evidence type="ECO:0000313" key="2">
    <source>
        <dbReference type="EMBL" id="PHT81918.1"/>
    </source>
</evidence>
<sequence length="167" mass="19233">MPIAHNSDFGRVREYQNKLEAYVGSNKSKYIIEEALYVVSMGTNDFIENYYSSTSPRELQYMIEQFQGFIIDLAEDFIKQIYQLGARKILFTGLPPMGCFPLERAVDYANRVGSYRFKSKMAKTIELVNAKAFKHMQNIAPYKQLKPYGDSTNPGYNVTHNSVKKIE</sequence>
<dbReference type="AlphaFoldDB" id="A0A2G2ZIT8"/>
<protein>
    <recommendedName>
        <fullName evidence="4">GDSL esterase/lipase</fullName>
    </recommendedName>
</protein>
<organism evidence="2 3">
    <name type="scientific">Capsicum annuum</name>
    <name type="common">Capsicum pepper</name>
    <dbReference type="NCBI Taxonomy" id="4072"/>
    <lineage>
        <taxon>Eukaryota</taxon>
        <taxon>Viridiplantae</taxon>
        <taxon>Streptophyta</taxon>
        <taxon>Embryophyta</taxon>
        <taxon>Tracheophyta</taxon>
        <taxon>Spermatophyta</taxon>
        <taxon>Magnoliopsida</taxon>
        <taxon>eudicotyledons</taxon>
        <taxon>Gunneridae</taxon>
        <taxon>Pentapetalae</taxon>
        <taxon>asterids</taxon>
        <taxon>lamiids</taxon>
        <taxon>Solanales</taxon>
        <taxon>Solanaceae</taxon>
        <taxon>Solanoideae</taxon>
        <taxon>Capsiceae</taxon>
        <taxon>Capsicum</taxon>
    </lineage>
</organism>
<dbReference type="Gramene" id="PHT81918">
    <property type="protein sequence ID" value="PHT81918"/>
    <property type="gene ID" value="T459_14933"/>
</dbReference>
<evidence type="ECO:0000313" key="3">
    <source>
        <dbReference type="Proteomes" id="UP000222542"/>
    </source>
</evidence>
<dbReference type="InterPro" id="IPR036514">
    <property type="entry name" value="SGNH_hydro_sf"/>
</dbReference>
<dbReference type="Proteomes" id="UP000222542">
    <property type="component" value="Unassembled WGS sequence"/>
</dbReference>
<accession>A0A2G2ZIT8</accession>
<dbReference type="PANTHER" id="PTHR45642:SF152">
    <property type="entry name" value="ZINC FINGER PROTEIN"/>
    <property type="match status" value="1"/>
</dbReference>
<dbReference type="GO" id="GO:0016788">
    <property type="term" value="F:hydrolase activity, acting on ester bonds"/>
    <property type="evidence" value="ECO:0007669"/>
    <property type="project" value="InterPro"/>
</dbReference>